<dbReference type="Pfam" id="PF02801">
    <property type="entry name" value="Ketoacyl-synt_C"/>
    <property type="match status" value="1"/>
</dbReference>
<dbReference type="PROSITE" id="PS52004">
    <property type="entry name" value="KS3_2"/>
    <property type="match status" value="1"/>
</dbReference>
<dbReference type="InterPro" id="IPR014030">
    <property type="entry name" value="Ketoacyl_synth_N"/>
</dbReference>
<dbReference type="Proteomes" id="UP000587462">
    <property type="component" value="Unassembled WGS sequence"/>
</dbReference>
<dbReference type="PANTHER" id="PTHR11712:SF336">
    <property type="entry name" value="3-OXOACYL-[ACYL-CARRIER-PROTEIN] SYNTHASE, MITOCHONDRIAL"/>
    <property type="match status" value="1"/>
</dbReference>
<evidence type="ECO:0000259" key="5">
    <source>
        <dbReference type="PROSITE" id="PS52004"/>
    </source>
</evidence>
<dbReference type="AlphaFoldDB" id="A0A7Y7AZ85"/>
<dbReference type="SUPFAM" id="SSF53901">
    <property type="entry name" value="Thiolase-like"/>
    <property type="match status" value="2"/>
</dbReference>
<reference evidence="6 7" key="1">
    <citation type="submission" date="2020-04" db="EMBL/GenBank/DDBJ databases">
        <title>Draft Genome Sequence of Streptomyces morookaense DSM 40503, an 8-azaguanine-producing strain.</title>
        <authorList>
            <person name="Qi J."/>
            <person name="Gao J.-M."/>
        </authorList>
    </citation>
    <scope>NUCLEOTIDE SEQUENCE [LARGE SCALE GENOMIC DNA]</scope>
    <source>
        <strain evidence="6 7">DSM 40503</strain>
    </source>
</reference>
<evidence type="ECO:0000256" key="2">
    <source>
        <dbReference type="ARBA" id="ARBA00022679"/>
    </source>
</evidence>
<feature type="domain" description="Ketosynthase family 3 (KS3)" evidence="5">
    <location>
        <begin position="1"/>
        <end position="406"/>
    </location>
</feature>
<dbReference type="CDD" id="cd00834">
    <property type="entry name" value="KAS_I_II"/>
    <property type="match status" value="1"/>
</dbReference>
<dbReference type="RefSeq" id="WP_171077892.1">
    <property type="nucleotide sequence ID" value="NZ_BNBU01000007.1"/>
</dbReference>
<evidence type="ECO:0000256" key="3">
    <source>
        <dbReference type="ARBA" id="ARBA00023315"/>
    </source>
</evidence>
<organism evidence="6 7">
    <name type="scientific">Streptomyces morookaense</name>
    <name type="common">Streptoverticillium morookaense</name>
    <dbReference type="NCBI Taxonomy" id="1970"/>
    <lineage>
        <taxon>Bacteria</taxon>
        <taxon>Bacillati</taxon>
        <taxon>Actinomycetota</taxon>
        <taxon>Actinomycetes</taxon>
        <taxon>Kitasatosporales</taxon>
        <taxon>Streptomycetaceae</taxon>
        <taxon>Streptomyces</taxon>
    </lineage>
</organism>
<dbReference type="GO" id="GO:0006633">
    <property type="term" value="P:fatty acid biosynthetic process"/>
    <property type="evidence" value="ECO:0007669"/>
    <property type="project" value="InterPro"/>
</dbReference>
<dbReference type="PROSITE" id="PS00606">
    <property type="entry name" value="KS3_1"/>
    <property type="match status" value="1"/>
</dbReference>
<dbReference type="InterPro" id="IPR016039">
    <property type="entry name" value="Thiolase-like"/>
</dbReference>
<keyword evidence="2 4" id="KW-0808">Transferase</keyword>
<evidence type="ECO:0000256" key="4">
    <source>
        <dbReference type="RuleBase" id="RU003694"/>
    </source>
</evidence>
<dbReference type="InterPro" id="IPR014031">
    <property type="entry name" value="Ketoacyl_synth_C"/>
</dbReference>
<comment type="similarity">
    <text evidence="1 4">Belongs to the thiolase-like superfamily. Beta-ketoacyl-ACP synthases family.</text>
</comment>
<dbReference type="InterPro" id="IPR000794">
    <property type="entry name" value="Beta-ketoacyl_synthase"/>
</dbReference>
<name>A0A7Y7AZ85_STRMO</name>
<dbReference type="GO" id="GO:0004315">
    <property type="term" value="F:3-oxoacyl-[acyl-carrier-protein] synthase activity"/>
    <property type="evidence" value="ECO:0007669"/>
    <property type="project" value="InterPro"/>
</dbReference>
<accession>A0A7Y7AZ85</accession>
<proteinExistence type="inferred from homology"/>
<protein>
    <submittedName>
        <fullName evidence="6">Beta-ketoacyl-[acyl-carrier-protein] synthase family protein</fullName>
    </submittedName>
</protein>
<dbReference type="EMBL" id="JABBXF010000001">
    <property type="protein sequence ID" value="NVK76093.1"/>
    <property type="molecule type" value="Genomic_DNA"/>
</dbReference>
<dbReference type="PANTHER" id="PTHR11712">
    <property type="entry name" value="POLYKETIDE SYNTHASE-RELATED"/>
    <property type="match status" value="1"/>
</dbReference>
<comment type="caution">
    <text evidence="6">The sequence shown here is derived from an EMBL/GenBank/DDBJ whole genome shotgun (WGS) entry which is preliminary data.</text>
</comment>
<gene>
    <name evidence="6" type="ORF">HG542_00295</name>
</gene>
<keyword evidence="7" id="KW-1185">Reference proteome</keyword>
<dbReference type="InterPro" id="IPR020841">
    <property type="entry name" value="PKS_Beta-ketoAc_synthase_dom"/>
</dbReference>
<keyword evidence="3" id="KW-0012">Acyltransferase</keyword>
<dbReference type="InterPro" id="IPR018201">
    <property type="entry name" value="Ketoacyl_synth_AS"/>
</dbReference>
<evidence type="ECO:0000313" key="7">
    <source>
        <dbReference type="Proteomes" id="UP000587462"/>
    </source>
</evidence>
<evidence type="ECO:0000313" key="6">
    <source>
        <dbReference type="EMBL" id="NVK76093.1"/>
    </source>
</evidence>
<evidence type="ECO:0000256" key="1">
    <source>
        <dbReference type="ARBA" id="ARBA00008467"/>
    </source>
</evidence>
<dbReference type="SMART" id="SM00825">
    <property type="entry name" value="PKS_KS"/>
    <property type="match status" value="1"/>
</dbReference>
<dbReference type="Pfam" id="PF00109">
    <property type="entry name" value="ketoacyl-synt"/>
    <property type="match status" value="1"/>
</dbReference>
<dbReference type="Gene3D" id="3.40.47.10">
    <property type="match status" value="1"/>
</dbReference>
<sequence length="409" mass="42176">MPAGDAPGRRVVITGVGPVSGIGIGARAFCRAVQDGRCGIAPARTFDATGFPITLTGEVPDFRPETLLRRTDPKSWGRSGQFAAAAARLAVHDAGLTDDRLRSARTAVVMGTASGESTTLVELAEGWVADGLPATPGELARKLPAGRIAAAVNHELGLRGEAVTVGTACSASNYALGYGYDLVRTGEADLAVTGGADAVNRFTHAGFHRIGALAARPCAPFDRDREGMTAAEGGAALVLEPYAAALERGAAVYAEVLGYGLTCDAKYPVRPDPEGIVRCIRMAHDRAGVRPADIDYVSAHGTGTGINDRIEAEALRTVFGDTVPPIGALKSLLGHTMGAAGAFASIATVLGIRHGFLPPTAHFSRPDPAFAWLDAVPGRARPGLIGVAQNNGFAFGGNNAIVVLGRVER</sequence>